<dbReference type="Proteomes" id="UP001239257">
    <property type="component" value="Chromosome 2"/>
</dbReference>
<dbReference type="EMBL" id="CP118710">
    <property type="protein sequence ID" value="WGK83188.1"/>
    <property type="molecule type" value="Genomic_DNA"/>
</dbReference>
<evidence type="ECO:0000313" key="2">
    <source>
        <dbReference type="EMBL" id="WGK83188.1"/>
    </source>
</evidence>
<feature type="domain" description="Bacteriophage T5 Orf172 DNA-binding" evidence="1">
    <location>
        <begin position="2"/>
        <end position="79"/>
    </location>
</feature>
<dbReference type="AlphaFoldDB" id="A0AAX3U8U8"/>
<dbReference type="SMART" id="SM00974">
    <property type="entry name" value="T5orf172"/>
    <property type="match status" value="1"/>
</dbReference>
<dbReference type="InterPro" id="IPR018306">
    <property type="entry name" value="Phage_T5_Orf172_DNA-bd"/>
</dbReference>
<accession>A0AAX3U8U8</accession>
<proteinExistence type="predicted"/>
<dbReference type="RefSeq" id="WP_301066461.1">
    <property type="nucleotide sequence ID" value="NZ_CP118710.1"/>
</dbReference>
<reference evidence="2" key="1">
    <citation type="submission" date="2022-02" db="EMBL/GenBank/DDBJ databases">
        <title>Emergence and expansion in Europe of a Vibrio aestuarianus clonal complex pathogenic for oysters.</title>
        <authorList>
            <person name="Mesnil A."/>
            <person name="Travers M.-A."/>
        </authorList>
    </citation>
    <scope>NUCLEOTIDE SEQUENCE</scope>
    <source>
        <strain evidence="2">U29</strain>
    </source>
</reference>
<dbReference type="Pfam" id="PF13455">
    <property type="entry name" value="MUG113"/>
    <property type="match status" value="1"/>
</dbReference>
<gene>
    <name evidence="2" type="ORF">PYE51_17660</name>
</gene>
<evidence type="ECO:0000259" key="1">
    <source>
        <dbReference type="SMART" id="SM00974"/>
    </source>
</evidence>
<protein>
    <submittedName>
        <fullName evidence="2">GIY-YIG nuclease family protein</fullName>
    </submittedName>
</protein>
<evidence type="ECO:0000313" key="3">
    <source>
        <dbReference type="Proteomes" id="UP001239257"/>
    </source>
</evidence>
<organism evidence="2 3">
    <name type="scientific">Vibrio aestuarianus</name>
    <dbReference type="NCBI Taxonomy" id="28171"/>
    <lineage>
        <taxon>Bacteria</taxon>
        <taxon>Pseudomonadati</taxon>
        <taxon>Pseudomonadota</taxon>
        <taxon>Gammaproteobacteria</taxon>
        <taxon>Vibrionales</taxon>
        <taxon>Vibrionaceae</taxon>
        <taxon>Vibrio</taxon>
    </lineage>
</organism>
<sequence length="176" mass="20535">MSNELGLYKVGVSKDPLKRRAQLQNTSGFKVELLKVIDTGNTPARNIEQTVHKRLAAHRKKGEWFNCTYSEVITNIGLKQSISTEKSAHWFEGLSAERKAKYCEWKLGSNEYFKLLRDNLHKFNRHDVHMLLNRIYHGDSKGLYQYYSKHHPELVKNLKPVGWLNKLQSNIKKLLN</sequence>
<name>A0AAX3U8U8_9VIBR</name>